<sequence>MRYDYAVVGGGIVGLATAHALAGRHPGARIVLLEKESGPAQHQTGRNSGVIHSGIYYAPGSLKARMCAAGVGSMMAFCDEHGLPYEQCGKVIVATAPEELPQLDRLYDRGLQNGLKVQKLSGEQVREYEPHVQAIAGIRVPSTGIVSYRQVSAVLVDLIRARGTEVRFGVKVERLTPTADGYEIGTSAGSFAARVLVNCAGLHSDRVARLAGTDPRSSIVPFRGEYYELRPERRSLVRGLIYPVPNPDFPFLGVHFTRMIDGSVHAGPNAVLAFAREGYRKADVNLRDLREVLANPGFRTLARQNLREGAMEMLRSWSKATFVRSLQRLIPEVSADDIVPCAAGVRAQALTPEGKLVDDFLLIDGPHALHVCNAPSPAATSSLEIGRAIAARVPAAPSRPTLSLTPQGVPA</sequence>
<keyword evidence="3" id="KW-0274">FAD</keyword>
<evidence type="ECO:0000256" key="4">
    <source>
        <dbReference type="ARBA" id="ARBA00023002"/>
    </source>
</evidence>
<evidence type="ECO:0000256" key="1">
    <source>
        <dbReference type="ARBA" id="ARBA00001974"/>
    </source>
</evidence>
<keyword evidence="8" id="KW-1185">Reference proteome</keyword>
<evidence type="ECO:0000256" key="5">
    <source>
        <dbReference type="ARBA" id="ARBA00037941"/>
    </source>
</evidence>
<dbReference type="Gene3D" id="3.50.50.60">
    <property type="entry name" value="FAD/NAD(P)-binding domain"/>
    <property type="match status" value="1"/>
</dbReference>
<dbReference type="GO" id="GO:0016491">
    <property type="term" value="F:oxidoreductase activity"/>
    <property type="evidence" value="ECO:0007669"/>
    <property type="project" value="UniProtKB-KW"/>
</dbReference>
<keyword evidence="2" id="KW-0285">Flavoprotein</keyword>
<accession>A0ABV8XQA1</accession>
<name>A0ABV8XQA1_9DEIO</name>
<feature type="domain" description="FAD dependent oxidoreductase" evidence="6">
    <location>
        <begin position="4"/>
        <end position="392"/>
    </location>
</feature>
<evidence type="ECO:0000259" key="6">
    <source>
        <dbReference type="Pfam" id="PF01266"/>
    </source>
</evidence>
<comment type="cofactor">
    <cofactor evidence="1">
        <name>FAD</name>
        <dbReference type="ChEBI" id="CHEBI:57692"/>
    </cofactor>
</comment>
<proteinExistence type="inferred from homology"/>
<evidence type="ECO:0000256" key="2">
    <source>
        <dbReference type="ARBA" id="ARBA00022630"/>
    </source>
</evidence>
<dbReference type="RefSeq" id="WP_380040177.1">
    <property type="nucleotide sequence ID" value="NZ_JBHSEH010000016.1"/>
</dbReference>
<keyword evidence="4 7" id="KW-0560">Oxidoreductase</keyword>
<comment type="similarity">
    <text evidence="5">Belongs to the L2HGDH family.</text>
</comment>
<dbReference type="PANTHER" id="PTHR43104:SF2">
    <property type="entry name" value="L-2-HYDROXYGLUTARATE DEHYDROGENASE, MITOCHONDRIAL"/>
    <property type="match status" value="1"/>
</dbReference>
<dbReference type="PANTHER" id="PTHR43104">
    <property type="entry name" value="L-2-HYDROXYGLUTARATE DEHYDROGENASE, MITOCHONDRIAL"/>
    <property type="match status" value="1"/>
</dbReference>
<dbReference type="InterPro" id="IPR006076">
    <property type="entry name" value="FAD-dep_OxRdtase"/>
</dbReference>
<dbReference type="Proteomes" id="UP001595998">
    <property type="component" value="Unassembled WGS sequence"/>
</dbReference>
<protein>
    <submittedName>
        <fullName evidence="7">L-2-hydroxyglutarate oxidase</fullName>
        <ecNumber evidence="7">1.1.3.-</ecNumber>
    </submittedName>
</protein>
<evidence type="ECO:0000313" key="7">
    <source>
        <dbReference type="EMBL" id="MFC4427064.1"/>
    </source>
</evidence>
<dbReference type="EMBL" id="JBHSEH010000016">
    <property type="protein sequence ID" value="MFC4427064.1"/>
    <property type="molecule type" value="Genomic_DNA"/>
</dbReference>
<dbReference type="EC" id="1.1.3.-" evidence="7"/>
<gene>
    <name evidence="7" type="primary">lhgO</name>
    <name evidence="7" type="ORF">ACFOZ9_12670</name>
</gene>
<dbReference type="InterPro" id="IPR036188">
    <property type="entry name" value="FAD/NAD-bd_sf"/>
</dbReference>
<comment type="caution">
    <text evidence="7">The sequence shown here is derived from an EMBL/GenBank/DDBJ whole genome shotgun (WGS) entry which is preliminary data.</text>
</comment>
<dbReference type="Gene3D" id="3.30.9.10">
    <property type="entry name" value="D-Amino Acid Oxidase, subunit A, domain 2"/>
    <property type="match status" value="1"/>
</dbReference>
<dbReference type="NCBIfam" id="NF008726">
    <property type="entry name" value="PRK11728.1"/>
    <property type="match status" value="1"/>
</dbReference>
<evidence type="ECO:0000313" key="8">
    <source>
        <dbReference type="Proteomes" id="UP001595998"/>
    </source>
</evidence>
<dbReference type="SUPFAM" id="SSF51905">
    <property type="entry name" value="FAD/NAD(P)-binding domain"/>
    <property type="match status" value="1"/>
</dbReference>
<reference evidence="8" key="1">
    <citation type="journal article" date="2019" name="Int. J. Syst. Evol. Microbiol.">
        <title>The Global Catalogue of Microorganisms (GCM) 10K type strain sequencing project: providing services to taxonomists for standard genome sequencing and annotation.</title>
        <authorList>
            <consortium name="The Broad Institute Genomics Platform"/>
            <consortium name="The Broad Institute Genome Sequencing Center for Infectious Disease"/>
            <person name="Wu L."/>
            <person name="Ma J."/>
        </authorList>
    </citation>
    <scope>NUCLEOTIDE SEQUENCE [LARGE SCALE GENOMIC DNA]</scope>
    <source>
        <strain evidence="8">CCUG 56029</strain>
    </source>
</reference>
<dbReference type="Pfam" id="PF01266">
    <property type="entry name" value="DAO"/>
    <property type="match status" value="1"/>
</dbReference>
<organism evidence="7 8">
    <name type="scientific">Deinococcus navajonensis</name>
    <dbReference type="NCBI Taxonomy" id="309884"/>
    <lineage>
        <taxon>Bacteria</taxon>
        <taxon>Thermotogati</taxon>
        <taxon>Deinococcota</taxon>
        <taxon>Deinococci</taxon>
        <taxon>Deinococcales</taxon>
        <taxon>Deinococcaceae</taxon>
        <taxon>Deinococcus</taxon>
    </lineage>
</organism>
<evidence type="ECO:0000256" key="3">
    <source>
        <dbReference type="ARBA" id="ARBA00022827"/>
    </source>
</evidence>